<dbReference type="Gene3D" id="3.50.90.10">
    <property type="entry name" value="YerB-like"/>
    <property type="match status" value="1"/>
</dbReference>
<evidence type="ECO:0000313" key="3">
    <source>
        <dbReference type="Proteomes" id="UP000317638"/>
    </source>
</evidence>
<organism evidence="2 3">
    <name type="scientific">Tessaracoccus rhinocerotis</name>
    <dbReference type="NCBI Taxonomy" id="1689449"/>
    <lineage>
        <taxon>Bacteria</taxon>
        <taxon>Bacillati</taxon>
        <taxon>Actinomycetota</taxon>
        <taxon>Actinomycetes</taxon>
        <taxon>Propionibacteriales</taxon>
        <taxon>Propionibacteriaceae</taxon>
        <taxon>Tessaracoccus</taxon>
    </lineage>
</organism>
<proteinExistence type="predicted"/>
<protein>
    <submittedName>
        <fullName evidence="2">DUF3048 domain-containing protein</fullName>
    </submittedName>
</protein>
<dbReference type="EMBL" id="VKKG01000001">
    <property type="protein sequence ID" value="TRY19490.1"/>
    <property type="molecule type" value="Genomic_DNA"/>
</dbReference>
<dbReference type="InterPro" id="IPR023158">
    <property type="entry name" value="YerB-like_sf"/>
</dbReference>
<sequence>MHAVLGSSGGAPWVVNYLESFSESISSDLVYIDMKGTGAYSVNRERVRKYQGQTYCDRALVCHPGILAEVSGVFPDGPPIAYLPFATDVDEPSIAKGTFVYASGGRHVRGNWSKRAEDSAFVFTLDDGAPLLMTPGRTFFELVDEGTEVTIS</sequence>
<gene>
    <name evidence="2" type="ORF">FOJ82_00860</name>
</gene>
<name>A0A553K452_9ACTN</name>
<dbReference type="OrthoDB" id="9779102at2"/>
<reference evidence="2 3" key="1">
    <citation type="submission" date="2019-07" db="EMBL/GenBank/DDBJ databases">
        <authorList>
            <person name="Zhou L.-Y."/>
        </authorList>
    </citation>
    <scope>NUCLEOTIDE SEQUENCE [LARGE SCALE GENOMIC DNA]</scope>
    <source>
        <strain evidence="2 3">YIM 101269</strain>
    </source>
</reference>
<keyword evidence="3" id="KW-1185">Reference proteome</keyword>
<dbReference type="AlphaFoldDB" id="A0A553K452"/>
<dbReference type="InterPro" id="IPR035328">
    <property type="entry name" value="DUF3048_C"/>
</dbReference>
<dbReference type="Proteomes" id="UP000317638">
    <property type="component" value="Unassembled WGS sequence"/>
</dbReference>
<feature type="domain" description="DUF3048" evidence="1">
    <location>
        <begin position="95"/>
        <end position="139"/>
    </location>
</feature>
<comment type="caution">
    <text evidence="2">The sequence shown here is derived from an EMBL/GenBank/DDBJ whole genome shotgun (WGS) entry which is preliminary data.</text>
</comment>
<accession>A0A553K452</accession>
<dbReference type="Pfam" id="PF17479">
    <property type="entry name" value="DUF3048_C"/>
    <property type="match status" value="1"/>
</dbReference>
<evidence type="ECO:0000313" key="2">
    <source>
        <dbReference type="EMBL" id="TRY19490.1"/>
    </source>
</evidence>
<dbReference type="SUPFAM" id="SSF159774">
    <property type="entry name" value="YerB-like"/>
    <property type="match status" value="1"/>
</dbReference>
<evidence type="ECO:0000259" key="1">
    <source>
        <dbReference type="Pfam" id="PF17479"/>
    </source>
</evidence>